<accession>A0A0J0XVX8</accession>
<evidence type="ECO:0000313" key="3">
    <source>
        <dbReference type="EMBL" id="KLT45237.1"/>
    </source>
</evidence>
<gene>
    <name evidence="3" type="ORF">CC85DRAFT_282726</name>
</gene>
<name>A0A0J0XVX8_9TREE</name>
<dbReference type="RefSeq" id="XP_018281728.1">
    <property type="nucleotide sequence ID" value="XM_018422084.1"/>
</dbReference>
<dbReference type="OrthoDB" id="2575565at2759"/>
<dbReference type="InterPro" id="IPR046896">
    <property type="entry name" value="Cup1-like_N"/>
</dbReference>
<protein>
    <recommendedName>
        <fullName evidence="2">LYR motif-containing protein Cup1-like N-terminal domain-containing protein</fullName>
    </recommendedName>
</protein>
<dbReference type="GeneID" id="28982687"/>
<dbReference type="Pfam" id="PF20263">
    <property type="entry name" value="LYRM2-like"/>
    <property type="match status" value="1"/>
</dbReference>
<dbReference type="EMBL" id="KQ087182">
    <property type="protein sequence ID" value="KLT45237.1"/>
    <property type="molecule type" value="Genomic_DNA"/>
</dbReference>
<organism evidence="3 4">
    <name type="scientific">Cutaneotrichosporon oleaginosum</name>
    <dbReference type="NCBI Taxonomy" id="879819"/>
    <lineage>
        <taxon>Eukaryota</taxon>
        <taxon>Fungi</taxon>
        <taxon>Dikarya</taxon>
        <taxon>Basidiomycota</taxon>
        <taxon>Agaricomycotina</taxon>
        <taxon>Tremellomycetes</taxon>
        <taxon>Trichosporonales</taxon>
        <taxon>Trichosporonaceae</taxon>
        <taxon>Cutaneotrichosporon</taxon>
    </lineage>
</organism>
<feature type="region of interest" description="Disordered" evidence="1">
    <location>
        <begin position="241"/>
        <end position="305"/>
    </location>
</feature>
<dbReference type="Proteomes" id="UP000053611">
    <property type="component" value="Unassembled WGS sequence"/>
</dbReference>
<evidence type="ECO:0000259" key="2">
    <source>
        <dbReference type="Pfam" id="PF20263"/>
    </source>
</evidence>
<feature type="domain" description="LYR motif-containing protein Cup1-like N-terminal" evidence="2">
    <location>
        <begin position="31"/>
        <end position="127"/>
    </location>
</feature>
<keyword evidence="4" id="KW-1185">Reference proteome</keyword>
<proteinExistence type="predicted"/>
<dbReference type="AlphaFoldDB" id="A0A0J0XVX8"/>
<sequence>MASPEQLAELGIAAPRKDHASRLLPPTPRATYRTLLHCLRFIRDPHIWLIASIRFRTLLHEANKQLPAHLKDGSPELEVCKEQRERAWKHLKTELNEVRAASACHPHALTRLIEECYGVRGRVKWELIKNVTLSTPLKRNEWPQAVLDKVPDPETRYPPMTLQPLPPCLRPLSKKRPDEQPVPRARTILPPAAVRRVARKDWEWAWANVSVPVVFPENEDGAATGWEGKGVIETMRQLAGLESPPAAPTPPRRAGVVTLRGPRDPPPSFQNLPNSLQAAFPRRSPRSYRPLPPFPPPRASLTRSNPQTWKYPRKLTARLIRRVYKSVWDRLDWVAKVPLRKNSAGVVIGGWQRSDSETVLTGSSRGGPAEWRDASSRWVEAGEADLKWLTEDEVEGNWDAKRLRAAKQKAEAKAVKRKAPKDAESE</sequence>
<reference evidence="3 4" key="1">
    <citation type="submission" date="2015-03" db="EMBL/GenBank/DDBJ databases">
        <title>Genomics and transcriptomics of the oil-accumulating basidiomycete yeast T. oleaginosus allow insights into substrate utilization and the diverse evolutionary trajectories of mating systems in fungi.</title>
        <authorList>
            <consortium name="DOE Joint Genome Institute"/>
            <person name="Kourist R."/>
            <person name="Kracht O."/>
            <person name="Bracharz F."/>
            <person name="Lipzen A."/>
            <person name="Nolan M."/>
            <person name="Ohm R."/>
            <person name="Grigoriev I."/>
            <person name="Sun S."/>
            <person name="Heitman J."/>
            <person name="Bruck T."/>
            <person name="Nowrousian M."/>
        </authorList>
    </citation>
    <scope>NUCLEOTIDE SEQUENCE [LARGE SCALE GENOMIC DNA]</scope>
    <source>
        <strain evidence="3 4">IBC0246</strain>
    </source>
</reference>
<evidence type="ECO:0000313" key="4">
    <source>
        <dbReference type="Proteomes" id="UP000053611"/>
    </source>
</evidence>
<evidence type="ECO:0000256" key="1">
    <source>
        <dbReference type="SAM" id="MobiDB-lite"/>
    </source>
</evidence>